<reference evidence="2 3" key="1">
    <citation type="submission" date="2020-10" db="EMBL/GenBank/DDBJ databases">
        <title>Streptomyces ferrugineus complate genome analysis.</title>
        <authorList>
            <person name="Anwar N."/>
        </authorList>
    </citation>
    <scope>NUCLEOTIDE SEQUENCE [LARGE SCALE GENOMIC DNA]</scope>
    <source>
        <strain evidence="2 3">CCTCC AA2014009</strain>
    </source>
</reference>
<keyword evidence="3" id="KW-1185">Reference proteome</keyword>
<feature type="domain" description="Aminoglycoside phosphotransferase" evidence="1">
    <location>
        <begin position="423"/>
        <end position="646"/>
    </location>
</feature>
<dbReference type="GO" id="GO:0016740">
    <property type="term" value="F:transferase activity"/>
    <property type="evidence" value="ECO:0007669"/>
    <property type="project" value="UniProtKB-KW"/>
</dbReference>
<evidence type="ECO:0000313" key="2">
    <source>
        <dbReference type="EMBL" id="QOV37433.1"/>
    </source>
</evidence>
<evidence type="ECO:0000259" key="1">
    <source>
        <dbReference type="Pfam" id="PF01636"/>
    </source>
</evidence>
<organism evidence="2 3">
    <name type="scientific">Streptomyces ferrugineus</name>
    <dbReference type="NCBI Taxonomy" id="1413221"/>
    <lineage>
        <taxon>Bacteria</taxon>
        <taxon>Bacillati</taxon>
        <taxon>Actinomycetota</taxon>
        <taxon>Actinomycetes</taxon>
        <taxon>Kitasatosporales</taxon>
        <taxon>Streptomycetaceae</taxon>
        <taxon>Streptomyces</taxon>
    </lineage>
</organism>
<dbReference type="InterPro" id="IPR011009">
    <property type="entry name" value="Kinase-like_dom_sf"/>
</dbReference>
<keyword evidence="2" id="KW-0808">Transferase</keyword>
<dbReference type="InterPro" id="IPR052077">
    <property type="entry name" value="CcrZ_PhaseVar_Mediator"/>
</dbReference>
<feature type="domain" description="Aminoglycoside phosphotransferase" evidence="1">
    <location>
        <begin position="52"/>
        <end position="271"/>
    </location>
</feature>
<dbReference type="Gene3D" id="3.90.1200.10">
    <property type="match status" value="2"/>
</dbReference>
<dbReference type="RefSeq" id="WP_194044438.1">
    <property type="nucleotide sequence ID" value="NZ_CP063373.1"/>
</dbReference>
<dbReference type="PANTHER" id="PTHR40086:SF1">
    <property type="entry name" value="CELL CYCLE REGULATOR CCRZ"/>
    <property type="match status" value="1"/>
</dbReference>
<evidence type="ECO:0000313" key="3">
    <source>
        <dbReference type="Proteomes" id="UP000594205"/>
    </source>
</evidence>
<sequence length="723" mass="82048">MNAALARPPTVYAEFVRYAEENGRQLQGHHHTNYCVPLTPEMASLLRQPVNDSVLVRIPRPDTLRVVFKTWADEAAVLDAIRGTVEHAPVCLAHDWMTSAVHTYVQGVPLSKTCRDVAKVDRSLVAAMAEGLARLTRVDRDAVPPLPHGWPSPPESREFLRTVVELTERDVRKPNWDRYQGMFERLGVRSGALMRLAGRVPPMARRPFSLLHGDLHRDNVIVTRDGDPPLVFVDWELASYGDPLYDLAVHLVRTGHTPAQRNAAIAAWAKAVRQWSPEAANGLDDDLRHYIAFERALSVFPDVMRVLHTLELRLPSERRLRDATVRVHGALTVAAGLLDIDPVPPLGDVWWLLKRWTEFVHGAPVDRVRRVPVQWHPDRAHPGRQDFPDPCVDRALADECRAPEGRRMRGTRHLNTVVVSRVDGADVPVVVRRRVAGPERRNDSRTLDEHTVLRALEEEGVQVRAPRVLALGEGGRRPGAFAVETYLGPRDGSAPEHPADGLRPHEAESVVDQLYELTRVDYLALDPTASSDGFYQQRVDELGDLVRRLPDEVRALAEGLGLPGHRQLHAILSRHTVERRTPTLLHGDLNPWKLVRTLDERFGIGLIGWDRARVGDPLYDLVRHTCLARTDDRRKHFMKRHWERTLPRHYTRGWLSDWSKYERLEIVRAAYEDLDHLVSGSHLNVPRVRTAVESYAWTLQAALAELNLEPRRDNPYLLRALPQ</sequence>
<dbReference type="PANTHER" id="PTHR40086">
    <property type="entry name" value="PHOSPHOTRANSFERASE YTMP-RELATED"/>
    <property type="match status" value="1"/>
</dbReference>
<dbReference type="EMBL" id="CP063373">
    <property type="protein sequence ID" value="QOV37433.1"/>
    <property type="molecule type" value="Genomic_DNA"/>
</dbReference>
<dbReference type="Pfam" id="PF01636">
    <property type="entry name" value="APH"/>
    <property type="match status" value="2"/>
</dbReference>
<gene>
    <name evidence="2" type="ORF">IM697_03055</name>
</gene>
<dbReference type="AlphaFoldDB" id="A0A7M2SPM7"/>
<name>A0A7M2SPM7_9ACTN</name>
<dbReference type="InterPro" id="IPR002575">
    <property type="entry name" value="Aminoglycoside_PTrfase"/>
</dbReference>
<accession>A0A7M2SPM7</accession>
<dbReference type="KEGG" id="sfeu:IM697_03055"/>
<dbReference type="Proteomes" id="UP000594205">
    <property type="component" value="Chromosome"/>
</dbReference>
<protein>
    <submittedName>
        <fullName evidence="2">Aminoglycoside phosphotransferase family protein</fullName>
    </submittedName>
</protein>
<proteinExistence type="predicted"/>
<dbReference type="SUPFAM" id="SSF56112">
    <property type="entry name" value="Protein kinase-like (PK-like)"/>
    <property type="match status" value="2"/>
</dbReference>